<evidence type="ECO:0000256" key="5">
    <source>
        <dbReference type="PROSITE-ProRule" id="PRU00221"/>
    </source>
</evidence>
<dbReference type="FunCoup" id="A7RZB4">
    <property type="interactions" value="751"/>
</dbReference>
<dbReference type="InParanoid" id="A7RZB4"/>
<dbReference type="OrthoDB" id="2306at2759"/>
<sequence>MSATLKATYGSLPKVTRGKFTVLKGDPKGKTFLYTNNKSVFIRDVEDFAKCDVYTDHAKDTTVAAYAPSGNYICSGDITGNVRIWDTTQKDHLLKYEYPCIGGAIKDIAWSPDSKRIVVVGEGRESFAKVFLWDSGSTVGNLNGSHSATINCVDYKPTRPFRICTGSEDRTVGFHEGPPFKFKHLNSEPTNFVNCIGYAPSGDFFIAGSADGKLCLYDGKEGNLVAEIVDPALKKAHSGGIYGLSWSDDSKFILTASGDKSCKIWNIEDKSLQTVFEMGSNLEDQQLGCLWMGDNLLSVSLSGNINYLDRNNPSTPSRIIKGHYKNISAVAASSSHKKIYSASFDGRIVSWAENGQGSYFKGKGHENHIPFMQVVGDELVTCSLQDEMRFTPLDTEEYGDDKISFDSQPKRFGAGKDGLLIVAFEQQHHVVIVRNKKVVHTVKVPYEPTSASVHIGQDEVAVGSKRGDVYIYKLDQDTLEEKTQISGEKQEVIDLAYSPDGGWLAVASDRKIFCFQKIDYKEITKDFWTHNAKITSIAWSQDSKHIASSSLDTNIRISCPNNPKAKNLIEAAHPKSSVTSVAWYDNDTLVSVGHDCCVRLWNISPL</sequence>
<organism evidence="6 7">
    <name type="scientific">Nematostella vectensis</name>
    <name type="common">Starlet sea anemone</name>
    <dbReference type="NCBI Taxonomy" id="45351"/>
    <lineage>
        <taxon>Eukaryota</taxon>
        <taxon>Metazoa</taxon>
        <taxon>Cnidaria</taxon>
        <taxon>Anthozoa</taxon>
        <taxon>Hexacorallia</taxon>
        <taxon>Actiniaria</taxon>
        <taxon>Edwardsiidae</taxon>
        <taxon>Nematostella</taxon>
    </lineage>
</organism>
<dbReference type="GO" id="GO:0051015">
    <property type="term" value="F:actin filament binding"/>
    <property type="evidence" value="ECO:0000318"/>
    <property type="project" value="GO_Central"/>
</dbReference>
<dbReference type="InterPro" id="IPR036322">
    <property type="entry name" value="WD40_repeat_dom_sf"/>
</dbReference>
<accession>A7RZB4</accession>
<dbReference type="FunFam" id="2.130.10.10:FF:000102">
    <property type="entry name" value="Actin-interacting protein 1"/>
    <property type="match status" value="1"/>
</dbReference>
<dbReference type="PROSITE" id="PS50294">
    <property type="entry name" value="WD_REPEATS_REGION"/>
    <property type="match status" value="3"/>
</dbReference>
<proteinExistence type="inferred from homology"/>
<dbReference type="GO" id="GO:0030042">
    <property type="term" value="P:actin filament depolymerization"/>
    <property type="evidence" value="ECO:0000318"/>
    <property type="project" value="GO_Central"/>
</dbReference>
<feature type="repeat" description="WD" evidence="5">
    <location>
        <begin position="527"/>
        <end position="557"/>
    </location>
</feature>
<dbReference type="PROSITE" id="PS00678">
    <property type="entry name" value="WD_REPEATS_1"/>
    <property type="match status" value="2"/>
</dbReference>
<dbReference type="InterPro" id="IPR015943">
    <property type="entry name" value="WD40/YVTN_repeat-like_dom_sf"/>
</dbReference>
<dbReference type="GO" id="GO:0030834">
    <property type="term" value="P:regulation of actin filament depolymerization"/>
    <property type="evidence" value="ECO:0007669"/>
    <property type="project" value="UniProtKB-ARBA"/>
</dbReference>
<dbReference type="PhylomeDB" id="A7RZB4"/>
<dbReference type="STRING" id="45351.A7RZB4"/>
<dbReference type="PROSITE" id="PS50082">
    <property type="entry name" value="WD_REPEATS_2"/>
    <property type="match status" value="4"/>
</dbReference>
<evidence type="ECO:0000256" key="2">
    <source>
        <dbReference type="ARBA" id="ARBA00022737"/>
    </source>
</evidence>
<evidence type="ECO:0000256" key="4">
    <source>
        <dbReference type="ARBA" id="ARBA00067845"/>
    </source>
</evidence>
<dbReference type="InterPro" id="IPR019775">
    <property type="entry name" value="WD40_repeat_CS"/>
</dbReference>
<dbReference type="SMART" id="SM00320">
    <property type="entry name" value="WD40"/>
    <property type="match status" value="10"/>
</dbReference>
<dbReference type="GO" id="GO:0030864">
    <property type="term" value="C:cortical actin cytoskeleton"/>
    <property type="evidence" value="ECO:0000318"/>
    <property type="project" value="GO_Central"/>
</dbReference>
<dbReference type="GO" id="GO:0030833">
    <property type="term" value="P:regulation of actin filament polymerization"/>
    <property type="evidence" value="ECO:0007669"/>
    <property type="project" value="UniProtKB-ARBA"/>
</dbReference>
<reference evidence="6 7" key="1">
    <citation type="journal article" date="2007" name="Science">
        <title>Sea anemone genome reveals ancestral eumetazoan gene repertoire and genomic organization.</title>
        <authorList>
            <person name="Putnam N.H."/>
            <person name="Srivastava M."/>
            <person name="Hellsten U."/>
            <person name="Dirks B."/>
            <person name="Chapman J."/>
            <person name="Salamov A."/>
            <person name="Terry A."/>
            <person name="Shapiro H."/>
            <person name="Lindquist E."/>
            <person name="Kapitonov V.V."/>
            <person name="Jurka J."/>
            <person name="Genikhovich G."/>
            <person name="Grigoriev I.V."/>
            <person name="Lucas S.M."/>
            <person name="Steele R.E."/>
            <person name="Finnerty J.R."/>
            <person name="Technau U."/>
            <person name="Martindale M.Q."/>
            <person name="Rokhsar D.S."/>
        </authorList>
    </citation>
    <scope>NUCLEOTIDE SEQUENCE [LARGE SCALE GENOMIC DNA]</scope>
    <source>
        <strain evidence="7">CH2 X CH6</strain>
    </source>
</reference>
<dbReference type="GO" id="GO:0040011">
    <property type="term" value="P:locomotion"/>
    <property type="evidence" value="ECO:0000318"/>
    <property type="project" value="GO_Central"/>
</dbReference>
<dbReference type="Proteomes" id="UP000001593">
    <property type="component" value="Unassembled WGS sequence"/>
</dbReference>
<feature type="repeat" description="WD" evidence="5">
    <location>
        <begin position="234"/>
        <end position="275"/>
    </location>
</feature>
<dbReference type="HOGENOM" id="CLU_015246_1_0_1"/>
<dbReference type="FunFam" id="2.130.10.10:FF:000167">
    <property type="entry name" value="Actin-interacting protein 1"/>
    <property type="match status" value="1"/>
</dbReference>
<dbReference type="CDD" id="cd00200">
    <property type="entry name" value="WD40"/>
    <property type="match status" value="1"/>
</dbReference>
<evidence type="ECO:0000256" key="3">
    <source>
        <dbReference type="ARBA" id="ARBA00038366"/>
    </source>
</evidence>
<keyword evidence="7" id="KW-1185">Reference proteome</keyword>
<evidence type="ECO:0000256" key="1">
    <source>
        <dbReference type="ARBA" id="ARBA00022574"/>
    </source>
</evidence>
<dbReference type="OMA" id="FYQGPPF"/>
<dbReference type="Pfam" id="PF00400">
    <property type="entry name" value="WD40"/>
    <property type="match status" value="8"/>
</dbReference>
<dbReference type="Gene3D" id="2.130.10.10">
    <property type="entry name" value="YVTN repeat-like/Quinoprotein amine dehydrogenase"/>
    <property type="match status" value="2"/>
</dbReference>
<dbReference type="KEGG" id="nve:5515136"/>
<comment type="similarity">
    <text evidence="3">Belongs to the WD repeat AIP1 family.</text>
</comment>
<dbReference type="PANTHER" id="PTHR19856:SF0">
    <property type="entry name" value="WD REPEAT-CONTAINING PROTEIN 1"/>
    <property type="match status" value="1"/>
</dbReference>
<dbReference type="PANTHER" id="PTHR19856">
    <property type="entry name" value="WD-REPEATCONTAINING PROTEIN WDR1"/>
    <property type="match status" value="1"/>
</dbReference>
<dbReference type="SUPFAM" id="SSF50978">
    <property type="entry name" value="WD40 repeat-like"/>
    <property type="match status" value="2"/>
</dbReference>
<name>A7RZB4_NEMVE</name>
<keyword evidence="2" id="KW-0677">Repeat</keyword>
<dbReference type="EMBL" id="DS469556">
    <property type="protein sequence ID" value="EDO43209.1"/>
    <property type="molecule type" value="Genomic_DNA"/>
</dbReference>
<evidence type="ECO:0000313" key="7">
    <source>
        <dbReference type="Proteomes" id="UP000001593"/>
    </source>
</evidence>
<evidence type="ECO:0000313" key="6">
    <source>
        <dbReference type="EMBL" id="EDO43209.1"/>
    </source>
</evidence>
<gene>
    <name evidence="6" type="ORF">NEMVEDRAFT_v1g164461</name>
</gene>
<protein>
    <recommendedName>
        <fullName evidence="4">Actin-interacting protein 1</fullName>
    </recommendedName>
</protein>
<feature type="repeat" description="WD" evidence="5">
    <location>
        <begin position="320"/>
        <end position="351"/>
    </location>
</feature>
<keyword evidence="1 5" id="KW-0853">WD repeat</keyword>
<dbReference type="eggNOG" id="KOG0318">
    <property type="taxonomic scope" value="Eukaryota"/>
</dbReference>
<dbReference type="InterPro" id="IPR001680">
    <property type="entry name" value="WD40_rpt"/>
</dbReference>
<feature type="repeat" description="WD" evidence="5">
    <location>
        <begin position="54"/>
        <end position="95"/>
    </location>
</feature>
<dbReference type="AlphaFoldDB" id="A7RZB4"/>